<name>A0A401ILW0_APHSA</name>
<accession>A0A401ILW0</accession>
<evidence type="ECO:0000256" key="1">
    <source>
        <dbReference type="SAM" id="MobiDB-lite"/>
    </source>
</evidence>
<dbReference type="AlphaFoldDB" id="A0A401ILW0"/>
<feature type="region of interest" description="Disordered" evidence="1">
    <location>
        <begin position="94"/>
        <end position="113"/>
    </location>
</feature>
<dbReference type="Proteomes" id="UP000287247">
    <property type="component" value="Unassembled WGS sequence"/>
</dbReference>
<evidence type="ECO:0000313" key="2">
    <source>
        <dbReference type="EMBL" id="GBF82254.1"/>
    </source>
</evidence>
<keyword evidence="3" id="KW-1185">Reference proteome</keyword>
<sequence length="113" mass="12701">MLIKSTPKKLVFIFTLLGILGGLTPLTLAQLTNSVDKNVSTSNQNSDKDELQNFFNPLDIMHRANLERSRDGQEFADDTRNSINKAAEEFKRLQQQRLQQAGSNSSNQPIPKN</sequence>
<gene>
    <name evidence="2" type="ORF">AsFPU1_3682</name>
</gene>
<dbReference type="EMBL" id="BDQK01000016">
    <property type="protein sequence ID" value="GBF82254.1"/>
    <property type="molecule type" value="Genomic_DNA"/>
</dbReference>
<dbReference type="OrthoDB" id="583493at2"/>
<reference evidence="3" key="1">
    <citation type="submission" date="2017-05" db="EMBL/GenBank/DDBJ databases">
        <title>Physiological properties and genetic analysis related to exopolysaccharide production of fresh-water unicellular cyanobacterium Aphanothece sacrum, Suizenji Nori, that has been cultured as a food source in Japan.</title>
        <authorList>
            <person name="Kanesaki Y."/>
            <person name="Yoshikawa S."/>
            <person name="Ohki K."/>
        </authorList>
    </citation>
    <scope>NUCLEOTIDE SEQUENCE [LARGE SCALE GENOMIC DNA]</scope>
    <source>
        <strain evidence="3">FPU1</strain>
    </source>
</reference>
<evidence type="ECO:0000313" key="3">
    <source>
        <dbReference type="Proteomes" id="UP000287247"/>
    </source>
</evidence>
<protein>
    <submittedName>
        <fullName evidence="2">Uncharacterized protein</fullName>
    </submittedName>
</protein>
<comment type="caution">
    <text evidence="2">The sequence shown here is derived from an EMBL/GenBank/DDBJ whole genome shotgun (WGS) entry which is preliminary data.</text>
</comment>
<dbReference type="RefSeq" id="WP_124978590.1">
    <property type="nucleotide sequence ID" value="NZ_BDQK01000016.1"/>
</dbReference>
<proteinExistence type="predicted"/>
<organism evidence="2 3">
    <name type="scientific">Aphanothece sacrum FPU1</name>
    <dbReference type="NCBI Taxonomy" id="1920663"/>
    <lineage>
        <taxon>Bacteria</taxon>
        <taxon>Bacillati</taxon>
        <taxon>Cyanobacteriota</taxon>
        <taxon>Cyanophyceae</taxon>
        <taxon>Oscillatoriophycideae</taxon>
        <taxon>Chroococcales</taxon>
        <taxon>Aphanothecaceae</taxon>
        <taxon>Aphanothece</taxon>
    </lineage>
</organism>